<gene>
    <name evidence="1" type="ORF">IWW38_000300</name>
</gene>
<comment type="caution">
    <text evidence="1">The sequence shown here is derived from an EMBL/GenBank/DDBJ whole genome shotgun (WGS) entry which is preliminary data.</text>
</comment>
<dbReference type="Proteomes" id="UP001139981">
    <property type="component" value="Unassembled WGS sequence"/>
</dbReference>
<name>A0ACC1MAF3_9FUNG</name>
<sequence>MSELNEAPKTGAEMIDSIRVTDDEVAKIFDSIMGSGQRRLLDEQSLRHKTRTEFLEMRRQAKDRQNANENSGEVATKDVKKPVKDIEEKGEKPLDPPAVVSVSDTVLDQMAYVDTRHIREIEDAKRAVIASVDSALVDKLQDRVHAAAEQHSCTEEASLVDQSTDLTLAEFNHVIYANTLGGRAQEAMRAYELLRESGIKPDQSTFANLTMALAKSGDLEAAVSMFKALETEGLEPNVYSYGTLIRAYMEFDRIDDSFRVYEMMKAREVWPNLPVYNSLIVASLKVGDHKRAWGVFEHLRYTIAKPDEISFSIMIHACAKNGQVEKAMNLLDEMVTNKLTLSDVTFNSLIHACAVRPDYFDEGFRLLQLMESHGFQPDFFTYNTLLYACARKKNLGLARDIFREMLGRSMKEDHRDLVKIDQVTISNMMWTYSSYLPPVKTCSWKIAKRFESLALDTLAAVTGKETGPDSSSLKGPFSKHDRTIHDIVAATRFIDMQSNVAQATKGLVDGSSSNNTTALDEAPSRQVLDLIGMLMPANVPTAHNAIGSEAKRLMMFYVDVLKGKVNARLLNAYLSAMVCNGRFEDAWRIFLGDYKRFDVLKDGWTFQTMIRLCARTRDIPSAWRLWDEFKAWRIDVERALQTPGHETLKSLPTKVYRTEDDAAVSTEQQGENAEGDAVAFGRVRQDMLAVAERLEFPGDYALPAVVGGGALAVIPSDRENARKQLGCDMATEHAIYIEMVTLLGSCGDFRAAVHLIREEKNSILEHAHNPNMDDVNSVYQSAIVAGDKHSAMDIRSLCMQKPAHQARRALHRKWGTSFSWDMTDSQQKAMSRRLPESFRRHQAPFGKGGEYVKTRTDKQHENE</sequence>
<evidence type="ECO:0000313" key="1">
    <source>
        <dbReference type="EMBL" id="KAJ2900925.1"/>
    </source>
</evidence>
<proteinExistence type="predicted"/>
<protein>
    <submittedName>
        <fullName evidence="1">Uncharacterized protein</fullName>
    </submittedName>
</protein>
<evidence type="ECO:0000313" key="2">
    <source>
        <dbReference type="Proteomes" id="UP001139981"/>
    </source>
</evidence>
<keyword evidence="2" id="KW-1185">Reference proteome</keyword>
<reference evidence="1" key="1">
    <citation type="submission" date="2022-07" db="EMBL/GenBank/DDBJ databases">
        <title>Phylogenomic reconstructions and comparative analyses of Kickxellomycotina fungi.</title>
        <authorList>
            <person name="Reynolds N.K."/>
            <person name="Stajich J.E."/>
            <person name="Barry K."/>
            <person name="Grigoriev I.V."/>
            <person name="Crous P."/>
            <person name="Smith M.E."/>
        </authorList>
    </citation>
    <scope>NUCLEOTIDE SEQUENCE</scope>
    <source>
        <strain evidence="1">CBS 190363</strain>
    </source>
</reference>
<dbReference type="EMBL" id="JANBVB010000002">
    <property type="protein sequence ID" value="KAJ2900925.1"/>
    <property type="molecule type" value="Genomic_DNA"/>
</dbReference>
<organism evidence="1 2">
    <name type="scientific">Coemansia aciculifera</name>
    <dbReference type="NCBI Taxonomy" id="417176"/>
    <lineage>
        <taxon>Eukaryota</taxon>
        <taxon>Fungi</taxon>
        <taxon>Fungi incertae sedis</taxon>
        <taxon>Zoopagomycota</taxon>
        <taxon>Kickxellomycotina</taxon>
        <taxon>Kickxellomycetes</taxon>
        <taxon>Kickxellales</taxon>
        <taxon>Kickxellaceae</taxon>
        <taxon>Coemansia</taxon>
    </lineage>
</organism>
<accession>A0ACC1MAF3</accession>